<dbReference type="PANTHER" id="PTHR19879">
    <property type="entry name" value="TRANSCRIPTION INITIATION FACTOR TFIID"/>
    <property type="match status" value="1"/>
</dbReference>
<feature type="repeat" description="WD" evidence="3">
    <location>
        <begin position="1352"/>
        <end position="1384"/>
    </location>
</feature>
<proteinExistence type="predicted"/>
<evidence type="ECO:0000313" key="5">
    <source>
        <dbReference type="EMBL" id="XDQ68442.1"/>
    </source>
</evidence>
<evidence type="ECO:0000256" key="1">
    <source>
        <dbReference type="ARBA" id="ARBA00022574"/>
    </source>
</evidence>
<feature type="repeat" description="WD" evidence="3">
    <location>
        <begin position="1394"/>
        <end position="1427"/>
    </location>
</feature>
<dbReference type="SMART" id="SM00320">
    <property type="entry name" value="WD40"/>
    <property type="match status" value="16"/>
</dbReference>
<dbReference type="PROSITE" id="PS50082">
    <property type="entry name" value="WD_REPEATS_2"/>
    <property type="match status" value="15"/>
</dbReference>
<feature type="repeat" description="WD" evidence="3">
    <location>
        <begin position="1141"/>
        <end position="1182"/>
    </location>
</feature>
<feature type="repeat" description="WD" evidence="3">
    <location>
        <begin position="1015"/>
        <end position="1048"/>
    </location>
</feature>
<dbReference type="InterPro" id="IPR015943">
    <property type="entry name" value="WD40/YVTN_repeat-like_dom_sf"/>
</dbReference>
<keyword evidence="2" id="KW-0677">Repeat</keyword>
<sequence>MNGAQESSYDGMASDLPAAVAKVLGPDGRAAGAGFLVAEGVLVTCAHVVQAAGGGPGQQVQLAFPHVEGADGLEGLVVDRLWRVPEDEDVAVVRLGRTLPGMRTLPLGSAKGCRGHDVRSFGFPAQAPSEGHYGFGKAGELLPASARRGAHLQLTDANDLTTGFSGGPVLDEVTGLVLGMLTEITAPDAYERGQGVAYVTPTQVLRQIIPELAEKEVCPYLGLEPFTADHAQWFHGRKDAVRQVVTNLALQRRLTLLLGPSGSGKSSLIQAGVLRALAEGELPGSDLWLPVLVRPRQDLLAEIGRAGLPGAAADGIAAAATRRLATEPAYQRILLVIDQFEELFIQTTNGRLQLRMAAADQITAATESDAKLSVILVMRDDFYPQLAALAPKLLDLAMPGLLNVPGTLSQHDLHDIITLPARDVGLRFQPGLPEQIITDVLASAPEAAVTRQASVTALPLLELTLRQLWRRRKDGFLTHEAYRRIGAVSGSITTWCDSALTELAPDHRPIARRVLISLVHPADPSRNVPPVRAQVPINDLRDLATDPGHTPGGAKAVDDVIAALTHHRIITTQTLRTSQDVDEPGGRPAAELIHEALIRDWGALRAWVDQDHRFQDWLNRTRDRQARWAAEKNPGDLLGGTALAEGLDWSRQRRVPDDVAAFLSASKQRQQAVTRRTRRINSVLASLLVIALIAAAGVLWQWRTAVDERQAALHRLSQQLAAQSTGLISTNPELASLLAIQAYRTSPTSEAISVLQTAAALPPNRPLSSDYSVDSVAFSPDGRILGTVSDTVRLRDVATGKPVISLKGDPSGIRSVAFNRDGTVATGGWDNIAHVWDGHTGEIRRNLKGHTGAVNSVAFSPDGHTLATGSADHTVRLWDVVTGRLIRILRGHTGEVYSVAFSRDGHTLATGSADSTARLWNVGTGKPIGTLIGHFGPVYSVAFSPDKRTLATGSADKTVRLWGVASGTTRTALIGHTGEVYSVAFSPDGHTLATGSADLTVRLWDVASGTTRTTLAGHTGEVYSVAFSPDGRAFASGSADMTAKLWDLGAVATRTILSGHTDAVDAVAFSPDGRTLATGSADLTVRLWDVASGTTRTTLAGHTGEVYSVAFSPDGRAFASGSADMTAKLWDLGAVATRTILSGHTDAVDAVAFSPDGRTLATGSADLTVRLSDVATGATRVKLAGHTDRVDAVAFSPDGRSLATGSADETVRLWDVSTGKARSVLTGHTDAVDAVAFSPDGRSLATGSADKTVRLWDVSTGKTRSVLTGHTDAVDAVAFSPDGRTLATGSADKTAKLWDLGTGRLNTTALTGHTDAVDSVAFSADGRALATASVDHTVRLWDVGTGKLRTALIGHTGAVDAVAFSPNGRTLASASADFTVRLWDPGTGVPRTVLSGHTGTVDAVAFSPYGSTLASASTDKTVRLWNVVLSTPTGAIQKICRTVRRDLTTQERNTYLPGRSVTPSCPTQHH</sequence>
<dbReference type="PANTHER" id="PTHR19879:SF9">
    <property type="entry name" value="TRANSCRIPTION INITIATION FACTOR TFIID SUBUNIT 5"/>
    <property type="match status" value="1"/>
</dbReference>
<protein>
    <submittedName>
        <fullName evidence="5">Trypsin-like peptidase domain-containing protein</fullName>
    </submittedName>
</protein>
<dbReference type="InterPro" id="IPR036322">
    <property type="entry name" value="WD40_repeat_dom_sf"/>
</dbReference>
<dbReference type="SUPFAM" id="SSF52540">
    <property type="entry name" value="P-loop containing nucleoside triphosphate hydrolases"/>
    <property type="match status" value="1"/>
</dbReference>
<dbReference type="Gene3D" id="3.40.50.300">
    <property type="entry name" value="P-loop containing nucleotide triphosphate hydrolases"/>
    <property type="match status" value="1"/>
</dbReference>
<keyword evidence="1 3" id="KW-0853">WD repeat</keyword>
<feature type="repeat" description="WD" evidence="3">
    <location>
        <begin position="973"/>
        <end position="1014"/>
    </location>
</feature>
<organism evidence="5">
    <name type="scientific">Streptomyces sp. R35</name>
    <dbReference type="NCBI Taxonomy" id="3238630"/>
    <lineage>
        <taxon>Bacteria</taxon>
        <taxon>Bacillati</taxon>
        <taxon>Actinomycetota</taxon>
        <taxon>Actinomycetes</taxon>
        <taxon>Kitasatosporales</taxon>
        <taxon>Streptomycetaceae</taxon>
        <taxon>Streptomyces</taxon>
    </lineage>
</organism>
<dbReference type="PROSITE" id="PS50294">
    <property type="entry name" value="WD_REPEATS_REGION"/>
    <property type="match status" value="14"/>
</dbReference>
<dbReference type="Pfam" id="PF20703">
    <property type="entry name" value="nSTAND1"/>
    <property type="match status" value="1"/>
</dbReference>
<dbReference type="InterPro" id="IPR019775">
    <property type="entry name" value="WD40_repeat_CS"/>
</dbReference>
<dbReference type="InterPro" id="IPR049052">
    <property type="entry name" value="nSTAND1"/>
</dbReference>
<dbReference type="PROSITE" id="PS00678">
    <property type="entry name" value="WD_REPEATS_1"/>
    <property type="match status" value="9"/>
</dbReference>
<dbReference type="InterPro" id="IPR001680">
    <property type="entry name" value="WD40_rpt"/>
</dbReference>
<dbReference type="CDD" id="cd00200">
    <property type="entry name" value="WD40"/>
    <property type="match status" value="2"/>
</dbReference>
<dbReference type="Gene3D" id="2.130.10.10">
    <property type="entry name" value="YVTN repeat-like/Quinoprotein amine dehydrogenase"/>
    <property type="match status" value="7"/>
</dbReference>
<dbReference type="Gene3D" id="2.40.10.120">
    <property type="match status" value="1"/>
</dbReference>
<feature type="repeat" description="WD" evidence="3">
    <location>
        <begin position="1099"/>
        <end position="1132"/>
    </location>
</feature>
<feature type="repeat" description="WD" evidence="3">
    <location>
        <begin position="1183"/>
        <end position="1224"/>
    </location>
</feature>
<reference evidence="5" key="1">
    <citation type="submission" date="2024-07" db="EMBL/GenBank/DDBJ databases">
        <authorList>
            <person name="Yu S.T."/>
        </authorList>
    </citation>
    <scope>NUCLEOTIDE SEQUENCE</scope>
    <source>
        <strain evidence="5">R35</strain>
    </source>
</reference>
<name>A0AB39SK00_9ACTN</name>
<gene>
    <name evidence="5" type="ORF">AB5J50_50775</name>
</gene>
<dbReference type="SUPFAM" id="SSF50494">
    <property type="entry name" value="Trypsin-like serine proteases"/>
    <property type="match status" value="1"/>
</dbReference>
<dbReference type="InterPro" id="IPR020472">
    <property type="entry name" value="WD40_PAC1"/>
</dbReference>
<evidence type="ECO:0000259" key="4">
    <source>
        <dbReference type="Pfam" id="PF20703"/>
    </source>
</evidence>
<dbReference type="EMBL" id="CP163440">
    <property type="protein sequence ID" value="XDQ68442.1"/>
    <property type="molecule type" value="Genomic_DNA"/>
</dbReference>
<feature type="repeat" description="WD" evidence="3">
    <location>
        <begin position="806"/>
        <end position="846"/>
    </location>
</feature>
<feature type="repeat" description="WD" evidence="3">
    <location>
        <begin position="1310"/>
        <end position="1351"/>
    </location>
</feature>
<feature type="repeat" description="WD" evidence="3">
    <location>
        <begin position="1225"/>
        <end position="1266"/>
    </location>
</feature>
<feature type="repeat" description="WD" evidence="3">
    <location>
        <begin position="1057"/>
        <end position="1098"/>
    </location>
</feature>
<dbReference type="InterPro" id="IPR009003">
    <property type="entry name" value="Peptidase_S1_PA"/>
</dbReference>
<dbReference type="SUPFAM" id="SSF50978">
    <property type="entry name" value="WD40 repeat-like"/>
    <property type="match status" value="2"/>
</dbReference>
<evidence type="ECO:0000256" key="2">
    <source>
        <dbReference type="ARBA" id="ARBA00022737"/>
    </source>
</evidence>
<evidence type="ECO:0000256" key="3">
    <source>
        <dbReference type="PROSITE-ProRule" id="PRU00221"/>
    </source>
</evidence>
<feature type="repeat" description="WD" evidence="3">
    <location>
        <begin position="847"/>
        <end position="888"/>
    </location>
</feature>
<dbReference type="Pfam" id="PF00400">
    <property type="entry name" value="WD40"/>
    <property type="match status" value="15"/>
</dbReference>
<feature type="repeat" description="WD" evidence="3">
    <location>
        <begin position="1267"/>
        <end position="1308"/>
    </location>
</feature>
<accession>A0AB39SK00</accession>
<dbReference type="SUPFAM" id="SSF69322">
    <property type="entry name" value="Tricorn protease domain 2"/>
    <property type="match status" value="1"/>
</dbReference>
<feature type="repeat" description="WD" evidence="3">
    <location>
        <begin position="889"/>
        <end position="930"/>
    </location>
</feature>
<feature type="repeat" description="WD" evidence="3">
    <location>
        <begin position="931"/>
        <end position="972"/>
    </location>
</feature>
<feature type="domain" description="Novel STAND NTPase 1" evidence="4">
    <location>
        <begin position="219"/>
        <end position="633"/>
    </location>
</feature>
<dbReference type="PRINTS" id="PR00320">
    <property type="entry name" value="GPROTEINBRPT"/>
</dbReference>
<dbReference type="InterPro" id="IPR027417">
    <property type="entry name" value="P-loop_NTPase"/>
</dbReference>
<dbReference type="RefSeq" id="WP_369265253.1">
    <property type="nucleotide sequence ID" value="NZ_CP163440.1"/>
</dbReference>
<dbReference type="Pfam" id="PF13365">
    <property type="entry name" value="Trypsin_2"/>
    <property type="match status" value="1"/>
</dbReference>